<dbReference type="Proteomes" id="UP000799771">
    <property type="component" value="Unassembled WGS sequence"/>
</dbReference>
<dbReference type="EMBL" id="ML977505">
    <property type="protein sequence ID" value="KAF2129926.1"/>
    <property type="molecule type" value="Genomic_DNA"/>
</dbReference>
<evidence type="ECO:0000313" key="4">
    <source>
        <dbReference type="Proteomes" id="UP000799771"/>
    </source>
</evidence>
<feature type="chain" id="PRO_5025458085" description="ATP phosphoribosyltransferase" evidence="2">
    <location>
        <begin position="25"/>
        <end position="110"/>
    </location>
</feature>
<dbReference type="InterPro" id="IPR015867">
    <property type="entry name" value="N-reg_PII/ATP_PRibTrfase_C"/>
</dbReference>
<dbReference type="OrthoDB" id="15981at2759"/>
<feature type="signal peptide" evidence="2">
    <location>
        <begin position="1"/>
        <end position="24"/>
    </location>
</feature>
<dbReference type="PANTHER" id="PTHR41774">
    <property type="match status" value="1"/>
</dbReference>
<keyword evidence="4" id="KW-1185">Reference proteome</keyword>
<dbReference type="InterPro" id="IPR036069">
    <property type="entry name" value="DUF34/NIF3_sf"/>
</dbReference>
<dbReference type="SUPFAM" id="SSF102705">
    <property type="entry name" value="NIF3 (NGG1p interacting factor 3)-like"/>
    <property type="match status" value="1"/>
</dbReference>
<dbReference type="AlphaFoldDB" id="A0A6A6AED0"/>
<dbReference type="Gene3D" id="3.30.70.120">
    <property type="match status" value="1"/>
</dbReference>
<dbReference type="RefSeq" id="XP_033524313.1">
    <property type="nucleotide sequence ID" value="XM_033671464.1"/>
</dbReference>
<evidence type="ECO:0000256" key="2">
    <source>
        <dbReference type="SAM" id="SignalP"/>
    </source>
</evidence>
<protein>
    <recommendedName>
        <fullName evidence="1">ATP phosphoribosyltransferase</fullName>
    </recommendedName>
</protein>
<sequence>MTAPLQKFKLIFFVPASALTPCKAAIFSAGAGRYPGYTECCFTSRGTGQFRPIEGADPHIGKVGALEEVDEWRVETVCVGRETVGRVVEALKKAHPYEEPAYDVYRMEDF</sequence>
<proteinExistence type="predicted"/>
<dbReference type="GeneID" id="54411896"/>
<name>A0A6A6AED0_9PLEO</name>
<organism evidence="3 4">
    <name type="scientific">Dothidotthia symphoricarpi CBS 119687</name>
    <dbReference type="NCBI Taxonomy" id="1392245"/>
    <lineage>
        <taxon>Eukaryota</taxon>
        <taxon>Fungi</taxon>
        <taxon>Dikarya</taxon>
        <taxon>Ascomycota</taxon>
        <taxon>Pezizomycotina</taxon>
        <taxon>Dothideomycetes</taxon>
        <taxon>Pleosporomycetidae</taxon>
        <taxon>Pleosporales</taxon>
        <taxon>Dothidotthiaceae</taxon>
        <taxon>Dothidotthia</taxon>
    </lineage>
</organism>
<dbReference type="PANTHER" id="PTHR41774:SF1">
    <property type="entry name" value="NGG1P INTERACTING FACTOR NIF3"/>
    <property type="match status" value="1"/>
</dbReference>
<reference evidence="3" key="1">
    <citation type="journal article" date="2020" name="Stud. Mycol.">
        <title>101 Dothideomycetes genomes: a test case for predicting lifestyles and emergence of pathogens.</title>
        <authorList>
            <person name="Haridas S."/>
            <person name="Albert R."/>
            <person name="Binder M."/>
            <person name="Bloem J."/>
            <person name="Labutti K."/>
            <person name="Salamov A."/>
            <person name="Andreopoulos B."/>
            <person name="Baker S."/>
            <person name="Barry K."/>
            <person name="Bills G."/>
            <person name="Bluhm B."/>
            <person name="Cannon C."/>
            <person name="Castanera R."/>
            <person name="Culley D."/>
            <person name="Daum C."/>
            <person name="Ezra D."/>
            <person name="Gonzalez J."/>
            <person name="Henrissat B."/>
            <person name="Kuo A."/>
            <person name="Liang C."/>
            <person name="Lipzen A."/>
            <person name="Lutzoni F."/>
            <person name="Magnuson J."/>
            <person name="Mondo S."/>
            <person name="Nolan M."/>
            <person name="Ohm R."/>
            <person name="Pangilinan J."/>
            <person name="Park H.-J."/>
            <person name="Ramirez L."/>
            <person name="Alfaro M."/>
            <person name="Sun H."/>
            <person name="Tritt A."/>
            <person name="Yoshinaga Y."/>
            <person name="Zwiers L.-H."/>
            <person name="Turgeon B."/>
            <person name="Goodwin S."/>
            <person name="Spatafora J."/>
            <person name="Crous P."/>
            <person name="Grigoriev I."/>
        </authorList>
    </citation>
    <scope>NUCLEOTIDE SEQUENCE</scope>
    <source>
        <strain evidence="3">CBS 119687</strain>
    </source>
</reference>
<keyword evidence="2" id="KW-0732">Signal</keyword>
<accession>A0A6A6AED0</accession>
<evidence type="ECO:0000313" key="3">
    <source>
        <dbReference type="EMBL" id="KAF2129926.1"/>
    </source>
</evidence>
<gene>
    <name evidence="3" type="ORF">P153DRAFT_396265</name>
</gene>
<evidence type="ECO:0000256" key="1">
    <source>
        <dbReference type="ARBA" id="ARBA00020998"/>
    </source>
</evidence>